<feature type="domain" description="HAT C-terminal dimerisation" evidence="1">
    <location>
        <begin position="174"/>
        <end position="224"/>
    </location>
</feature>
<protein>
    <submittedName>
        <fullName evidence="3">Uncharacterized protein LOC136091115</fullName>
    </submittedName>
</protein>
<dbReference type="PANTHER" id="PTHR45749">
    <property type="match status" value="1"/>
</dbReference>
<keyword evidence="2" id="KW-1185">Reference proteome</keyword>
<dbReference type="RefSeq" id="XP_065674173.1">
    <property type="nucleotide sequence ID" value="XM_065818101.1"/>
</dbReference>
<evidence type="ECO:0000313" key="2">
    <source>
        <dbReference type="Proteomes" id="UP001652625"/>
    </source>
</evidence>
<sequence>MPAKQTNNLSKALQRQDISAAEGQNLASQVVNVLEKSGCSKIYELFWERSMKWKIQLGVADPKLQRKRKMPDYLQKTLNPQKTYHYYDSPKERYRQLYFECFDLSIKNESWENHLQSVCRFYNQDINQSLAKTHIALLPSIVKSLEYDTKKFTIQDLILFLKTLNHSEKALLTDVVKIAKLILVMPASNSLSERSFSALKRVKTYLRSTITDFRLNNLLVLHTHKEAVDKTDLAKIANEFINKCQTRINLFGQYR</sequence>
<dbReference type="SUPFAM" id="SSF53098">
    <property type="entry name" value="Ribonuclease H-like"/>
    <property type="match status" value="1"/>
</dbReference>
<evidence type="ECO:0000259" key="1">
    <source>
        <dbReference type="Pfam" id="PF05699"/>
    </source>
</evidence>
<name>A0ABM4DI44_HYDVU</name>
<dbReference type="GeneID" id="136091115"/>
<proteinExistence type="predicted"/>
<reference evidence="3" key="1">
    <citation type="submission" date="2025-08" db="UniProtKB">
        <authorList>
            <consortium name="RefSeq"/>
        </authorList>
    </citation>
    <scope>IDENTIFICATION</scope>
</reference>
<dbReference type="InterPro" id="IPR012337">
    <property type="entry name" value="RNaseH-like_sf"/>
</dbReference>
<organism evidence="2 3">
    <name type="scientific">Hydra vulgaris</name>
    <name type="common">Hydra</name>
    <name type="synonym">Hydra attenuata</name>
    <dbReference type="NCBI Taxonomy" id="6087"/>
    <lineage>
        <taxon>Eukaryota</taxon>
        <taxon>Metazoa</taxon>
        <taxon>Cnidaria</taxon>
        <taxon>Hydrozoa</taxon>
        <taxon>Hydroidolina</taxon>
        <taxon>Anthoathecata</taxon>
        <taxon>Aplanulata</taxon>
        <taxon>Hydridae</taxon>
        <taxon>Hydra</taxon>
    </lineage>
</organism>
<dbReference type="Pfam" id="PF05699">
    <property type="entry name" value="Dimer_Tnp_hAT"/>
    <property type="match status" value="1"/>
</dbReference>
<evidence type="ECO:0000313" key="3">
    <source>
        <dbReference type="RefSeq" id="XP_065674173.1"/>
    </source>
</evidence>
<dbReference type="PANTHER" id="PTHR45749:SF21">
    <property type="entry name" value="DUF4371 DOMAIN-CONTAINING PROTEIN"/>
    <property type="match status" value="1"/>
</dbReference>
<gene>
    <name evidence="3" type="primary">LOC136091115</name>
</gene>
<accession>A0ABM4DI44</accession>
<dbReference type="InterPro" id="IPR008906">
    <property type="entry name" value="HATC_C_dom"/>
</dbReference>
<dbReference type="Proteomes" id="UP001652625">
    <property type="component" value="Chromosome 14"/>
</dbReference>